<keyword evidence="1" id="KW-1133">Transmembrane helix</keyword>
<accession>A0A975NSV9</accession>
<feature type="transmembrane region" description="Helical" evidence="1">
    <location>
        <begin position="252"/>
        <end position="271"/>
    </location>
</feature>
<keyword evidence="1" id="KW-0472">Membrane</keyword>
<keyword evidence="1" id="KW-0812">Transmembrane</keyword>
<dbReference type="Proteomes" id="UP000680805">
    <property type="component" value="Chromosome"/>
</dbReference>
<dbReference type="KEGG" id="bsei:KMZ68_01110"/>
<dbReference type="AlphaFoldDB" id="A0A975NSV9"/>
<proteinExistence type="predicted"/>
<protein>
    <submittedName>
        <fullName evidence="3">DUF4339 domain-containing protein</fullName>
    </submittedName>
</protein>
<dbReference type="InterPro" id="IPR025640">
    <property type="entry name" value="GYF_2"/>
</dbReference>
<sequence length="295" mass="32948">MAGRSWFYASEGQQQGPYPEIQLREFIAKGTINADTLVWTEGMANWQRAGDIPGLVSGGGLAPPTVPRPGAPPIGAGGYGAPLSIDFGIWELVWRSLVLFIGLIFVIPVPWALVWYMKWIVSRIHVPGRPNLTFTGTALTAAAWYFGAIVLAIVLALTGIDWLNNLMFIVQFVLYWLLIKWVVANLASNGQLLGLSFSGSFWAYLGWTVLGFISIITIIGWAWVYAAQTRWFCRNIQGTRREVTFNGIGWEFLWRFVVAGLASMFIIPIPWMHRWIARWLASQTVLVERGTLANA</sequence>
<evidence type="ECO:0000313" key="4">
    <source>
        <dbReference type="Proteomes" id="UP000680805"/>
    </source>
</evidence>
<dbReference type="RefSeq" id="WP_215616135.1">
    <property type="nucleotide sequence ID" value="NZ_CP076135.1"/>
</dbReference>
<feature type="domain" description="GYF" evidence="2">
    <location>
        <begin position="6"/>
        <end position="55"/>
    </location>
</feature>
<gene>
    <name evidence="3" type="ORF">KMZ68_01110</name>
</gene>
<organism evidence="3 4">
    <name type="scientific">Bradyrhizobium sediminis</name>
    <dbReference type="NCBI Taxonomy" id="2840469"/>
    <lineage>
        <taxon>Bacteria</taxon>
        <taxon>Pseudomonadati</taxon>
        <taxon>Pseudomonadota</taxon>
        <taxon>Alphaproteobacteria</taxon>
        <taxon>Hyphomicrobiales</taxon>
        <taxon>Nitrobacteraceae</taxon>
        <taxon>Bradyrhizobium</taxon>
    </lineage>
</organism>
<evidence type="ECO:0000313" key="3">
    <source>
        <dbReference type="EMBL" id="QWG20677.1"/>
    </source>
</evidence>
<evidence type="ECO:0000259" key="2">
    <source>
        <dbReference type="Pfam" id="PF14237"/>
    </source>
</evidence>
<feature type="transmembrane region" description="Helical" evidence="1">
    <location>
        <begin position="201"/>
        <end position="224"/>
    </location>
</feature>
<dbReference type="EMBL" id="CP076135">
    <property type="protein sequence ID" value="QWG20677.1"/>
    <property type="molecule type" value="Genomic_DNA"/>
</dbReference>
<dbReference type="SUPFAM" id="SSF55277">
    <property type="entry name" value="GYF domain"/>
    <property type="match status" value="1"/>
</dbReference>
<name>A0A975NSV9_9BRAD</name>
<evidence type="ECO:0000256" key="1">
    <source>
        <dbReference type="SAM" id="Phobius"/>
    </source>
</evidence>
<feature type="transmembrane region" description="Helical" evidence="1">
    <location>
        <begin position="166"/>
        <end position="189"/>
    </location>
</feature>
<feature type="transmembrane region" description="Helical" evidence="1">
    <location>
        <begin position="138"/>
        <end position="160"/>
    </location>
</feature>
<dbReference type="InterPro" id="IPR035445">
    <property type="entry name" value="GYF-like_dom_sf"/>
</dbReference>
<reference evidence="3" key="1">
    <citation type="submission" date="2021-06" db="EMBL/GenBank/DDBJ databases">
        <title>Bradyrhizobium sp. S2-11-2 Genome sequencing.</title>
        <authorList>
            <person name="Jin L."/>
        </authorList>
    </citation>
    <scope>NUCLEOTIDE SEQUENCE</scope>
    <source>
        <strain evidence="3">S2-11-2</strain>
    </source>
</reference>
<dbReference type="Pfam" id="PF14237">
    <property type="entry name" value="GYF_2"/>
    <property type="match status" value="1"/>
</dbReference>
<feature type="transmembrane region" description="Helical" evidence="1">
    <location>
        <begin position="92"/>
        <end position="117"/>
    </location>
</feature>